<dbReference type="InterPro" id="IPR009057">
    <property type="entry name" value="Homeodomain-like_sf"/>
</dbReference>
<dbReference type="eggNOG" id="COG1309">
    <property type="taxonomic scope" value="Bacteria"/>
</dbReference>
<keyword evidence="1" id="KW-0805">Transcription regulation</keyword>
<reference evidence="6 7" key="6">
    <citation type="journal article" date="2011" name="Appl. Environ. Microbiol.">
        <title>Involvement of the azorhizobial chromosome partition gene (parA) in the onset of bacteroid differentiation during Sesbania rostrata stem nodule development.</title>
        <authorList>
            <person name="Liu CT."/>
            <person name="Lee KB."/>
            <person name="Wang YS."/>
            <person name="Peng MH."/>
            <person name="Lee KT."/>
            <person name="Suzuki S."/>
            <person name="Suzuki T."/>
            <person name="Oyaizu H."/>
        </authorList>
    </citation>
    <scope>NUCLEOTIDE SEQUENCE [LARGE SCALE GENOMIC DNA]</scope>
    <source>
        <strain evidence="7">ATCC 43989 / DSM 5975 / JCM 20966 / LMG 6465 / NBRC 14845 / NCIMB 13405 / ORS 571</strain>
    </source>
</reference>
<evidence type="ECO:0000313" key="6">
    <source>
        <dbReference type="EMBL" id="BAF87861.1"/>
    </source>
</evidence>
<reference evidence="7" key="2">
    <citation type="submission" date="2007-04" db="EMBL/GenBank/DDBJ databases">
        <title>Complete genome sequence of the nitrogen-fixing bacterium Azorhizobium caulinodans ORS571.</title>
        <authorList>
            <person name="Lee K.B."/>
            <person name="Backer P.D."/>
            <person name="Aono T."/>
            <person name="Liu C.T."/>
            <person name="Suzuki S."/>
            <person name="Suzuki T."/>
            <person name="Kaneko T."/>
            <person name="Yamada M."/>
            <person name="Tabata S."/>
            <person name="Kupfer D.M."/>
            <person name="Najar F.Z."/>
            <person name="Wiley G.B."/>
            <person name="Roe B."/>
            <person name="Binnewies T."/>
            <person name="Ussery D."/>
            <person name="Vereecke D."/>
            <person name="Gevers D."/>
            <person name="Holsters M."/>
            <person name="Oyaizu H."/>
        </authorList>
    </citation>
    <scope>NUCLEOTIDE SEQUENCE [LARGE SCALE GENOMIC DNA]</scope>
    <source>
        <strain evidence="7">ATCC 43989 / DSM 5975 / JCM 20966 / LMG 6465 / NBRC 14845 / NCIMB 13405 / ORS 571</strain>
    </source>
</reference>
<dbReference type="Gene3D" id="1.10.357.10">
    <property type="entry name" value="Tetracycline Repressor, domain 2"/>
    <property type="match status" value="1"/>
</dbReference>
<dbReference type="HOGENOM" id="CLU_069356_25_2_5"/>
<dbReference type="PANTHER" id="PTHR30055:SF148">
    <property type="entry name" value="TETR-FAMILY TRANSCRIPTIONAL REGULATOR"/>
    <property type="match status" value="1"/>
</dbReference>
<dbReference type="InterPro" id="IPR036271">
    <property type="entry name" value="Tet_transcr_reg_TetR-rel_C_sf"/>
</dbReference>
<dbReference type="GO" id="GO:0000976">
    <property type="term" value="F:transcription cis-regulatory region binding"/>
    <property type="evidence" value="ECO:0007669"/>
    <property type="project" value="TreeGrafter"/>
</dbReference>
<evidence type="ECO:0000256" key="3">
    <source>
        <dbReference type="ARBA" id="ARBA00023163"/>
    </source>
</evidence>
<sequence length="193" mass="21062">MRMGEETGRKGLRPGGRSARVQAAVHAAVRDLLAERERGEISVPLVAARAGVTPSTIYRRWGDLQDLLADVALEQMRPDTDPAETGTLRGDLIAWVDQYREEMSSAPGTAMIRDVLASLEGSDPARQCCAISQAQLSVIFARAAARGEAVPDLDLATDLCIAPVVYRILFTDRPMDGDYVRTLVDRLLMSLRP</sequence>
<proteinExistence type="predicted"/>
<dbReference type="AlphaFoldDB" id="A8I2F0"/>
<dbReference type="InterPro" id="IPR050109">
    <property type="entry name" value="HTH-type_TetR-like_transc_reg"/>
</dbReference>
<dbReference type="Gene3D" id="1.10.10.60">
    <property type="entry name" value="Homeodomain-like"/>
    <property type="match status" value="1"/>
</dbReference>
<dbReference type="STRING" id="438753.AZC_1863"/>
<name>A8I2F0_AZOC5</name>
<accession>A8I2F0</accession>
<keyword evidence="3" id="KW-0804">Transcription</keyword>
<dbReference type="KEGG" id="azc:AZC_1863"/>
<reference evidence="6 7" key="1">
    <citation type="journal article" date="2007" name="Appl. Environ. Microbiol.">
        <title>Rhizobial factors required for stem nodule maturation and maintenance in Sesbania rostrata-Azorhizobium caulinodans ORS571 symbiosis.</title>
        <authorList>
            <person name="Suzuki S."/>
            <person name="Aono T."/>
            <person name="Lee KB."/>
            <person name="Suzuki T."/>
            <person name="Liu CT."/>
            <person name="Miwa H."/>
            <person name="Wakao S."/>
            <person name="Iki T."/>
            <person name="Oyaizu H."/>
        </authorList>
    </citation>
    <scope>NUCLEOTIDE SEQUENCE [LARGE SCALE GENOMIC DNA]</scope>
    <source>
        <strain evidence="7">ATCC 43989 / DSM 5975 / JCM 20966 / LMG 6465 / NBRC 14845 / NCIMB 13405 / ORS 571</strain>
    </source>
</reference>
<feature type="DNA-binding region" description="H-T-H motif" evidence="4">
    <location>
        <begin position="42"/>
        <end position="61"/>
    </location>
</feature>
<dbReference type="Pfam" id="PF00440">
    <property type="entry name" value="TetR_N"/>
    <property type="match status" value="1"/>
</dbReference>
<dbReference type="GO" id="GO:0003700">
    <property type="term" value="F:DNA-binding transcription factor activity"/>
    <property type="evidence" value="ECO:0007669"/>
    <property type="project" value="TreeGrafter"/>
</dbReference>
<evidence type="ECO:0000256" key="2">
    <source>
        <dbReference type="ARBA" id="ARBA00023125"/>
    </source>
</evidence>
<dbReference type="Pfam" id="PF16859">
    <property type="entry name" value="TetR_C_11"/>
    <property type="match status" value="1"/>
</dbReference>
<reference evidence="6 7" key="4">
    <citation type="journal article" date="2009" name="Appl. Environ. Microbiol.">
        <title>Comparative genome-wide transcriptional profiling of Azorhizobium caulinodans ORS571 grown under free-living and symbiotic conditions.</title>
        <authorList>
            <person name="Tsukada S."/>
            <person name="Aono T."/>
            <person name="Akiba N."/>
            <person name="Lee KB."/>
            <person name="Liu CT."/>
            <person name="Toyazaki H."/>
            <person name="Oyaizu H."/>
        </authorList>
    </citation>
    <scope>NUCLEOTIDE SEQUENCE [LARGE SCALE GENOMIC DNA]</scope>
    <source>
        <strain evidence="7">ATCC 43989 / DSM 5975 / JCM 20966 / LMG 6465 / NBRC 14845 / NCIMB 13405 / ORS 571</strain>
    </source>
</reference>
<dbReference type="InterPro" id="IPR001647">
    <property type="entry name" value="HTH_TetR"/>
</dbReference>
<dbReference type="SUPFAM" id="SSF46689">
    <property type="entry name" value="Homeodomain-like"/>
    <property type="match status" value="1"/>
</dbReference>
<dbReference type="SUPFAM" id="SSF48498">
    <property type="entry name" value="Tetracyclin repressor-like, C-terminal domain"/>
    <property type="match status" value="1"/>
</dbReference>
<evidence type="ECO:0000313" key="7">
    <source>
        <dbReference type="Proteomes" id="UP000000270"/>
    </source>
</evidence>
<keyword evidence="7" id="KW-1185">Reference proteome</keyword>
<organism evidence="6 7">
    <name type="scientific">Azorhizobium caulinodans (strain ATCC 43989 / DSM 5975 / JCM 20966 / LMG 6465 / NBRC 14845 / NCIMB 13405 / ORS 571)</name>
    <dbReference type="NCBI Taxonomy" id="438753"/>
    <lineage>
        <taxon>Bacteria</taxon>
        <taxon>Pseudomonadati</taxon>
        <taxon>Pseudomonadota</taxon>
        <taxon>Alphaproteobacteria</taxon>
        <taxon>Hyphomicrobiales</taxon>
        <taxon>Xanthobacteraceae</taxon>
        <taxon>Azorhizobium</taxon>
    </lineage>
</organism>
<dbReference type="EMBL" id="AP009384">
    <property type="protein sequence ID" value="BAF87861.1"/>
    <property type="molecule type" value="Genomic_DNA"/>
</dbReference>
<keyword evidence="2 4" id="KW-0238">DNA-binding</keyword>
<dbReference type="Proteomes" id="UP000000270">
    <property type="component" value="Chromosome"/>
</dbReference>
<dbReference type="PANTHER" id="PTHR30055">
    <property type="entry name" value="HTH-TYPE TRANSCRIPTIONAL REGULATOR RUTR"/>
    <property type="match status" value="1"/>
</dbReference>
<reference evidence="6 7" key="3">
    <citation type="journal article" date="2008" name="BMC Genomics">
        <title>The genome of the versatile nitrogen fixer Azorhizobium caulinodans ORS571.</title>
        <authorList>
            <person name="Lee KB."/>
            <person name="Backer P.D."/>
            <person name="Aono T."/>
            <person name="Liu CT."/>
            <person name="Suzuki S."/>
            <person name="Suzuki T."/>
            <person name="Kaneko T."/>
            <person name="Yamada M."/>
            <person name="Tabata S."/>
            <person name="Kupfer D.M."/>
            <person name="Najar F.Z."/>
            <person name="Wiley G.B."/>
            <person name="Roe B."/>
            <person name="Binnewies T.T."/>
            <person name="Ussery D.W."/>
            <person name="D'Haeze W."/>
            <person name="Herder J.D."/>
            <person name="Gevers D."/>
            <person name="Vereecke D."/>
            <person name="Holsters M."/>
            <person name="Oyaizu H."/>
        </authorList>
    </citation>
    <scope>NUCLEOTIDE SEQUENCE [LARGE SCALE GENOMIC DNA]</scope>
    <source>
        <strain evidence="7">ATCC 43989 / DSM 5975 / JCM 20966 / LMG 6465 / NBRC 14845 / NCIMB 13405 / ORS 571</strain>
    </source>
</reference>
<gene>
    <name evidence="6" type="primary">tetR</name>
    <name evidence="6" type="ordered locus">AZC_1863</name>
</gene>
<protein>
    <submittedName>
        <fullName evidence="6">Transcriptional regulator</fullName>
    </submittedName>
</protein>
<dbReference type="InterPro" id="IPR011075">
    <property type="entry name" value="TetR_C"/>
</dbReference>
<evidence type="ECO:0000256" key="1">
    <source>
        <dbReference type="ARBA" id="ARBA00023015"/>
    </source>
</evidence>
<evidence type="ECO:0000256" key="4">
    <source>
        <dbReference type="PROSITE-ProRule" id="PRU00335"/>
    </source>
</evidence>
<feature type="domain" description="HTH tetR-type" evidence="5">
    <location>
        <begin position="19"/>
        <end position="79"/>
    </location>
</feature>
<reference evidence="6 7" key="5">
    <citation type="journal article" date="2010" name="Appl. Environ. Microbiol.">
        <title>phrR-like gene praR of Azorhizobium caulinodans ORS571 is essential for symbiosis with Sesbania rostrata and is involved in expression of reb genes.</title>
        <authorList>
            <person name="Akiba N."/>
            <person name="Aono T."/>
            <person name="Toyazaki H."/>
            <person name="Sato S."/>
            <person name="Oyaizu H."/>
        </authorList>
    </citation>
    <scope>NUCLEOTIDE SEQUENCE [LARGE SCALE GENOMIC DNA]</scope>
    <source>
        <strain evidence="7">ATCC 43989 / DSM 5975 / JCM 20966 / LMG 6465 / NBRC 14845 / NCIMB 13405 / ORS 571</strain>
    </source>
</reference>
<dbReference type="PROSITE" id="PS50977">
    <property type="entry name" value="HTH_TETR_2"/>
    <property type="match status" value="1"/>
</dbReference>
<evidence type="ECO:0000259" key="5">
    <source>
        <dbReference type="PROSITE" id="PS50977"/>
    </source>
</evidence>